<dbReference type="OMA" id="SFAQVRW"/>
<evidence type="ECO:0000256" key="2">
    <source>
        <dbReference type="ARBA" id="ARBA00008137"/>
    </source>
</evidence>
<keyword evidence="7" id="KW-0539">Nucleus</keyword>
<dbReference type="KEGG" id="tut:107360875"/>
<keyword evidence="11" id="KW-1185">Reference proteome</keyword>
<name>T1K4G5_TETUR</name>
<evidence type="ECO:0000256" key="6">
    <source>
        <dbReference type="ARBA" id="ARBA00023187"/>
    </source>
</evidence>
<dbReference type="AlphaFoldDB" id="T1K4G5"/>
<organism evidence="10 11">
    <name type="scientific">Tetranychus urticae</name>
    <name type="common">Two-spotted spider mite</name>
    <dbReference type="NCBI Taxonomy" id="32264"/>
    <lineage>
        <taxon>Eukaryota</taxon>
        <taxon>Metazoa</taxon>
        <taxon>Ecdysozoa</taxon>
        <taxon>Arthropoda</taxon>
        <taxon>Chelicerata</taxon>
        <taxon>Arachnida</taxon>
        <taxon>Acari</taxon>
        <taxon>Acariformes</taxon>
        <taxon>Trombidiformes</taxon>
        <taxon>Prostigmata</taxon>
        <taxon>Eleutherengona</taxon>
        <taxon>Raphignathae</taxon>
        <taxon>Tetranychoidea</taxon>
        <taxon>Tetranychidae</taxon>
        <taxon>Tetranychus</taxon>
    </lineage>
</organism>
<dbReference type="Gene3D" id="1.20.940.10">
    <property type="entry name" value="Functional domain of the splicing factor Prp18"/>
    <property type="match status" value="1"/>
</dbReference>
<dbReference type="PANTHER" id="PTHR13007:SF19">
    <property type="entry name" value="PRE-MRNA-SPLICING FACTOR 18"/>
    <property type="match status" value="1"/>
</dbReference>
<protein>
    <recommendedName>
        <fullName evidence="3">Pre-mRNA-splicing factor 18</fullName>
    </recommendedName>
    <alternativeName>
        <fullName evidence="8">PRP18 homolog</fullName>
    </alternativeName>
</protein>
<dbReference type="Pfam" id="PF02840">
    <property type="entry name" value="Prp18"/>
    <property type="match status" value="1"/>
</dbReference>
<dbReference type="GO" id="GO:0005682">
    <property type="term" value="C:U5 snRNP"/>
    <property type="evidence" value="ECO:0007669"/>
    <property type="project" value="TreeGrafter"/>
</dbReference>
<sequence length="347" mass="40066">MDGLMAEIAKKRKELTDKNLIGPQKKYFKRSELLAKEEEEHRKKIAAYRGKLNQADNAVDSVAPVSVSASSTSSDLKILPRKDVIRQLRERNQPILLFGETLVEAFNRLQKLKLEEPELEKGFRNDFQEAMEKVDQQYLNDLLKSKDRGEEKDKKKANDVKVEDMNTTIDEIRALAVNLGKRRDDKSQDCNIICTLFKFLLELWGKKLNSREEEEKTSTQGKIESATYTQTQAYLKPLFKQLKNNKVADDILKHLTLIVKYTLERDYVKANDAYLRMAIGNAPWPIGVTMVGIHARTGREKIFSQNIAHVLNDETQRKYIQALKRLITKCQRFFPADPSRCVEYNAI</sequence>
<dbReference type="SUPFAM" id="SSF158230">
    <property type="entry name" value="PRP4-like"/>
    <property type="match status" value="1"/>
</dbReference>
<evidence type="ECO:0000256" key="5">
    <source>
        <dbReference type="ARBA" id="ARBA00022728"/>
    </source>
</evidence>
<dbReference type="GO" id="GO:0046540">
    <property type="term" value="C:U4/U6 x U5 tri-snRNP complex"/>
    <property type="evidence" value="ECO:0007669"/>
    <property type="project" value="TreeGrafter"/>
</dbReference>
<dbReference type="OrthoDB" id="10261918at2759"/>
<keyword evidence="4" id="KW-0507">mRNA processing</keyword>
<evidence type="ECO:0000313" key="10">
    <source>
        <dbReference type="EnsemblMetazoa" id="tetur05g02530.1"/>
    </source>
</evidence>
<dbReference type="InterPro" id="IPR004098">
    <property type="entry name" value="Prp18"/>
</dbReference>
<dbReference type="GO" id="GO:0071021">
    <property type="term" value="C:U2-type post-spliceosomal complex"/>
    <property type="evidence" value="ECO:0007669"/>
    <property type="project" value="TreeGrafter"/>
</dbReference>
<dbReference type="HOGENOM" id="CLU_039675_0_0_1"/>
<gene>
    <name evidence="10" type="primary">107360875</name>
</gene>
<dbReference type="STRING" id="32264.T1K4G5"/>
<evidence type="ECO:0000259" key="9">
    <source>
        <dbReference type="SMART" id="SM00500"/>
    </source>
</evidence>
<comment type="similarity">
    <text evidence="2">Belongs to the PRP18 family.</text>
</comment>
<dbReference type="SMART" id="SM00500">
    <property type="entry name" value="SFM"/>
    <property type="match status" value="1"/>
</dbReference>
<proteinExistence type="inferred from homology"/>
<dbReference type="InterPro" id="IPR039979">
    <property type="entry name" value="PRPF18"/>
</dbReference>
<dbReference type="Pfam" id="PF08799">
    <property type="entry name" value="PRP4"/>
    <property type="match status" value="1"/>
</dbReference>
<dbReference type="PANTHER" id="PTHR13007">
    <property type="entry name" value="PRE-MRNA SPLICING FACTOR-RELATED"/>
    <property type="match status" value="1"/>
</dbReference>
<evidence type="ECO:0000256" key="3">
    <source>
        <dbReference type="ARBA" id="ARBA00018242"/>
    </source>
</evidence>
<dbReference type="GO" id="GO:0000350">
    <property type="term" value="P:generation of catalytic spliceosome for second transesterification step"/>
    <property type="evidence" value="ECO:0007669"/>
    <property type="project" value="TreeGrafter"/>
</dbReference>
<keyword evidence="6" id="KW-0508">mRNA splicing</keyword>
<dbReference type="EMBL" id="CAEY01001578">
    <property type="status" value="NOT_ANNOTATED_CDS"/>
    <property type="molecule type" value="Genomic_DNA"/>
</dbReference>
<dbReference type="InterPro" id="IPR014906">
    <property type="entry name" value="PRP4-like"/>
</dbReference>
<evidence type="ECO:0000313" key="11">
    <source>
        <dbReference type="Proteomes" id="UP000015104"/>
    </source>
</evidence>
<keyword evidence="5" id="KW-0747">Spliceosome</keyword>
<dbReference type="eggNOG" id="KOG2808">
    <property type="taxonomic scope" value="Eukaryota"/>
</dbReference>
<evidence type="ECO:0000256" key="1">
    <source>
        <dbReference type="ARBA" id="ARBA00004123"/>
    </source>
</evidence>
<reference evidence="11" key="1">
    <citation type="submission" date="2011-08" db="EMBL/GenBank/DDBJ databases">
        <authorList>
            <person name="Rombauts S."/>
        </authorList>
    </citation>
    <scope>NUCLEOTIDE SEQUENCE</scope>
    <source>
        <strain evidence="11">London</strain>
    </source>
</reference>
<dbReference type="FunFam" id="1.20.940.10:FF:000002">
    <property type="entry name" value="Pre-mRNA processing factor 18"/>
    <property type="match status" value="1"/>
</dbReference>
<dbReference type="EnsemblMetazoa" id="tetur05g02530.1">
    <property type="protein sequence ID" value="tetur05g02530.1"/>
    <property type="gene ID" value="tetur05g02530"/>
</dbReference>
<dbReference type="Proteomes" id="UP000015104">
    <property type="component" value="Unassembled WGS sequence"/>
</dbReference>
<feature type="domain" description="Pre-mRNA processing factor 4 (PRP4)-like" evidence="9">
    <location>
        <begin position="79"/>
        <end position="129"/>
    </location>
</feature>
<evidence type="ECO:0000256" key="4">
    <source>
        <dbReference type="ARBA" id="ARBA00022664"/>
    </source>
</evidence>
<reference evidence="10" key="2">
    <citation type="submission" date="2015-06" db="UniProtKB">
        <authorList>
            <consortium name="EnsemblMetazoa"/>
        </authorList>
    </citation>
    <scope>IDENTIFICATION</scope>
</reference>
<dbReference type="SUPFAM" id="SSF47938">
    <property type="entry name" value="Functional domain of the splicing factor Prp18"/>
    <property type="match status" value="1"/>
</dbReference>
<dbReference type="Gene3D" id="4.10.280.110">
    <property type="entry name" value="Pre-mRNA processing factor 4 domain"/>
    <property type="match status" value="1"/>
</dbReference>
<evidence type="ECO:0000256" key="8">
    <source>
        <dbReference type="ARBA" id="ARBA00031388"/>
    </source>
</evidence>
<comment type="subcellular location">
    <subcellularLocation>
        <location evidence="1">Nucleus</location>
    </subcellularLocation>
</comment>
<dbReference type="InterPro" id="IPR036285">
    <property type="entry name" value="PRP4-like_sf"/>
</dbReference>
<evidence type="ECO:0000256" key="7">
    <source>
        <dbReference type="ARBA" id="ARBA00023242"/>
    </source>
</evidence>
<accession>T1K4G5</accession>